<dbReference type="CDD" id="cd01420">
    <property type="entry name" value="MoaC_PE"/>
    <property type="match status" value="1"/>
</dbReference>
<gene>
    <name evidence="8" type="primary">moaC</name>
    <name evidence="8" type="ORF">GCM10009126_08890</name>
</gene>
<dbReference type="InterPro" id="IPR002820">
    <property type="entry name" value="Mopterin_CF_biosynth-C_dom"/>
</dbReference>
<comment type="catalytic activity">
    <reaction evidence="1">
        <text>(8S)-3',8-cyclo-7,8-dihydroguanosine 5'-triphosphate = cyclic pyranopterin phosphate + diphosphate</text>
        <dbReference type="Rhea" id="RHEA:49580"/>
        <dbReference type="ChEBI" id="CHEBI:33019"/>
        <dbReference type="ChEBI" id="CHEBI:59648"/>
        <dbReference type="ChEBI" id="CHEBI:131766"/>
        <dbReference type="EC" id="4.6.1.17"/>
    </reaction>
</comment>
<dbReference type="Proteomes" id="UP001500657">
    <property type="component" value="Unassembled WGS sequence"/>
</dbReference>
<comment type="function">
    <text evidence="6">Catalyzes the conversion of (8S)-3',8-cyclo-7,8-dihydroguanosine 5'-triphosphate to cyclic pyranopterin monophosphate (cPMP).</text>
</comment>
<keyword evidence="9" id="KW-1185">Reference proteome</keyword>
<dbReference type="PANTHER" id="PTHR22960">
    <property type="entry name" value="MOLYBDOPTERIN COFACTOR SYNTHESIS PROTEIN A"/>
    <property type="match status" value="1"/>
</dbReference>
<dbReference type="InterPro" id="IPR036522">
    <property type="entry name" value="MoaC_sf"/>
</dbReference>
<organism evidence="8 9">
    <name type="scientific">Rhodanobacter caeni</name>
    <dbReference type="NCBI Taxonomy" id="657654"/>
    <lineage>
        <taxon>Bacteria</taxon>
        <taxon>Pseudomonadati</taxon>
        <taxon>Pseudomonadota</taxon>
        <taxon>Gammaproteobacteria</taxon>
        <taxon>Lysobacterales</taxon>
        <taxon>Rhodanobacteraceae</taxon>
        <taxon>Rhodanobacter</taxon>
    </lineage>
</organism>
<evidence type="ECO:0000313" key="8">
    <source>
        <dbReference type="EMBL" id="GAA0245466.1"/>
    </source>
</evidence>
<comment type="pathway">
    <text evidence="2">Cofactor biosynthesis; molybdopterin biosynthesis.</text>
</comment>
<evidence type="ECO:0000256" key="5">
    <source>
        <dbReference type="ARBA" id="ARBA00023239"/>
    </source>
</evidence>
<protein>
    <recommendedName>
        <fullName evidence="3">cyclic pyranopterin monophosphate synthase</fullName>
        <ecNumber evidence="3">4.6.1.17</ecNumber>
    </recommendedName>
</protein>
<dbReference type="NCBIfam" id="NF006870">
    <property type="entry name" value="PRK09364.1"/>
    <property type="match status" value="1"/>
</dbReference>
<proteinExistence type="predicted"/>
<evidence type="ECO:0000256" key="4">
    <source>
        <dbReference type="ARBA" id="ARBA00023150"/>
    </source>
</evidence>
<keyword evidence="4" id="KW-0501">Molybdenum cofactor biosynthesis</keyword>
<evidence type="ECO:0000313" key="9">
    <source>
        <dbReference type="Proteomes" id="UP001500657"/>
    </source>
</evidence>
<keyword evidence="5" id="KW-0456">Lyase</keyword>
<dbReference type="RefSeq" id="WP_343880560.1">
    <property type="nucleotide sequence ID" value="NZ_BAAAFO010000001.1"/>
</dbReference>
<comment type="caution">
    <text evidence="8">The sequence shown here is derived from an EMBL/GenBank/DDBJ whole genome shotgun (WGS) entry which is preliminary data.</text>
</comment>
<reference evidence="8 9" key="1">
    <citation type="journal article" date="2019" name="Int. J. Syst. Evol. Microbiol.">
        <title>The Global Catalogue of Microorganisms (GCM) 10K type strain sequencing project: providing services to taxonomists for standard genome sequencing and annotation.</title>
        <authorList>
            <consortium name="The Broad Institute Genomics Platform"/>
            <consortium name="The Broad Institute Genome Sequencing Center for Infectious Disease"/>
            <person name="Wu L."/>
            <person name="Ma J."/>
        </authorList>
    </citation>
    <scope>NUCLEOTIDE SEQUENCE [LARGE SCALE GENOMIC DNA]</scope>
    <source>
        <strain evidence="8 9">JCM 16242</strain>
    </source>
</reference>
<accession>A0ABN0UC49</accession>
<sequence>MTAAAQTLSHVDEANRPAMVDVGAKAVTRRTAQAQARVRFPPEVAAQLHRAGHVTTKGAVLTVANIAGVMGAKATAQLIPLCHPLALDHCHIDITMQGDDALVACSVSCQGRTGVEMEALTGASVAALTIYDMCKALSHDIVIAEIRLLGKTGGKRGIDHGAGPAA</sequence>
<evidence type="ECO:0000256" key="2">
    <source>
        <dbReference type="ARBA" id="ARBA00005046"/>
    </source>
</evidence>
<evidence type="ECO:0000256" key="6">
    <source>
        <dbReference type="ARBA" id="ARBA00055087"/>
    </source>
</evidence>
<dbReference type="EMBL" id="BAAAFO010000001">
    <property type="protein sequence ID" value="GAA0245466.1"/>
    <property type="molecule type" value="Genomic_DNA"/>
</dbReference>
<feature type="domain" description="Molybdopterin cofactor biosynthesis C (MoaC)" evidence="7">
    <location>
        <begin position="19"/>
        <end position="154"/>
    </location>
</feature>
<name>A0ABN0UC49_9GAMM</name>
<dbReference type="InterPro" id="IPR047594">
    <property type="entry name" value="MoaC_bact/euk"/>
</dbReference>
<dbReference type="SUPFAM" id="SSF55040">
    <property type="entry name" value="Molybdenum cofactor biosynthesis protein C, MoaC"/>
    <property type="match status" value="1"/>
</dbReference>
<dbReference type="EC" id="4.6.1.17" evidence="3"/>
<dbReference type="Pfam" id="PF01967">
    <property type="entry name" value="MoaC"/>
    <property type="match status" value="1"/>
</dbReference>
<dbReference type="InterPro" id="IPR050105">
    <property type="entry name" value="MoCo_biosynth_MoaA/MoaC"/>
</dbReference>
<evidence type="ECO:0000256" key="3">
    <source>
        <dbReference type="ARBA" id="ARBA00012575"/>
    </source>
</evidence>
<dbReference type="PANTHER" id="PTHR22960:SF0">
    <property type="entry name" value="MOLYBDENUM COFACTOR BIOSYNTHESIS PROTEIN 1"/>
    <property type="match status" value="1"/>
</dbReference>
<dbReference type="Gene3D" id="3.30.70.640">
    <property type="entry name" value="Molybdopterin cofactor biosynthesis C (MoaC) domain"/>
    <property type="match status" value="1"/>
</dbReference>
<evidence type="ECO:0000259" key="7">
    <source>
        <dbReference type="Pfam" id="PF01967"/>
    </source>
</evidence>
<evidence type="ECO:0000256" key="1">
    <source>
        <dbReference type="ARBA" id="ARBA00001637"/>
    </source>
</evidence>
<dbReference type="InterPro" id="IPR023045">
    <property type="entry name" value="MoaC"/>
</dbReference>
<dbReference type="NCBIfam" id="TIGR00581">
    <property type="entry name" value="moaC"/>
    <property type="match status" value="1"/>
</dbReference>